<reference evidence="4 5" key="1">
    <citation type="submission" date="2019-05" db="EMBL/GenBank/DDBJ databases">
        <authorList>
            <person name="Qu J.-H."/>
        </authorList>
    </citation>
    <scope>NUCLEOTIDE SEQUENCE [LARGE SCALE GENOMIC DNA]</scope>
    <source>
        <strain evidence="4 5">Z12</strain>
    </source>
</reference>
<organism evidence="4 5">
    <name type="scientific">Dyadobacter sediminis</name>
    <dbReference type="NCBI Taxonomy" id="1493691"/>
    <lineage>
        <taxon>Bacteria</taxon>
        <taxon>Pseudomonadati</taxon>
        <taxon>Bacteroidota</taxon>
        <taxon>Cytophagia</taxon>
        <taxon>Cytophagales</taxon>
        <taxon>Spirosomataceae</taxon>
        <taxon>Dyadobacter</taxon>
    </lineage>
</organism>
<dbReference type="PANTHER" id="PTHR43420">
    <property type="entry name" value="ACETYLTRANSFERASE"/>
    <property type="match status" value="1"/>
</dbReference>
<dbReference type="SUPFAM" id="SSF55729">
    <property type="entry name" value="Acyl-CoA N-acyltransferases (Nat)"/>
    <property type="match status" value="1"/>
</dbReference>
<gene>
    <name evidence="4" type="ORF">FEM55_17645</name>
</gene>
<dbReference type="InterPro" id="IPR016181">
    <property type="entry name" value="Acyl_CoA_acyltransferase"/>
</dbReference>
<comment type="caution">
    <text evidence="4">The sequence shown here is derived from an EMBL/GenBank/DDBJ whole genome shotgun (WGS) entry which is preliminary data.</text>
</comment>
<keyword evidence="5" id="KW-1185">Reference proteome</keyword>
<dbReference type="OrthoDB" id="5319888at2"/>
<dbReference type="GO" id="GO:0016747">
    <property type="term" value="F:acyltransferase activity, transferring groups other than amino-acyl groups"/>
    <property type="evidence" value="ECO:0007669"/>
    <property type="project" value="InterPro"/>
</dbReference>
<evidence type="ECO:0000259" key="3">
    <source>
        <dbReference type="PROSITE" id="PS51186"/>
    </source>
</evidence>
<proteinExistence type="predicted"/>
<dbReference type="EMBL" id="VCEI01000028">
    <property type="protein sequence ID" value="TLU90389.1"/>
    <property type="molecule type" value="Genomic_DNA"/>
</dbReference>
<dbReference type="InterPro" id="IPR050680">
    <property type="entry name" value="YpeA/RimI_acetyltransf"/>
</dbReference>
<name>A0A5R9K8G8_9BACT</name>
<protein>
    <submittedName>
        <fullName evidence="4">GNAT family N-acetyltransferase</fullName>
    </submittedName>
</protein>
<dbReference type="AlphaFoldDB" id="A0A5R9K8G8"/>
<accession>A0A5R9K8G8</accession>
<keyword evidence="2" id="KW-0012">Acyltransferase</keyword>
<dbReference type="Pfam" id="PF00583">
    <property type="entry name" value="Acetyltransf_1"/>
    <property type="match status" value="1"/>
</dbReference>
<evidence type="ECO:0000256" key="1">
    <source>
        <dbReference type="ARBA" id="ARBA00022679"/>
    </source>
</evidence>
<dbReference type="Proteomes" id="UP000309788">
    <property type="component" value="Unassembled WGS sequence"/>
</dbReference>
<feature type="domain" description="N-acetyltransferase" evidence="3">
    <location>
        <begin position="11"/>
        <end position="195"/>
    </location>
</feature>
<evidence type="ECO:0000256" key="2">
    <source>
        <dbReference type="ARBA" id="ARBA00023315"/>
    </source>
</evidence>
<dbReference type="InterPro" id="IPR000182">
    <property type="entry name" value="GNAT_dom"/>
</dbReference>
<dbReference type="Gene3D" id="3.40.630.30">
    <property type="match status" value="1"/>
</dbReference>
<keyword evidence="1 4" id="KW-0808">Transferase</keyword>
<evidence type="ECO:0000313" key="4">
    <source>
        <dbReference type="EMBL" id="TLU90389.1"/>
    </source>
</evidence>
<sequence length="195" mass="21485">MLSSITFNLVHMIRSALPEDAPAVAPLLVLAMGHIAGIFAGSGNDADAVPFFHAFFKADDNQYSYANTLVFTDETSVLGSITGYDGVQLHELRKPVLDRLRESDPGFSPEDETEAGEFYIDCVNVHPEHQGKGIGKKLILAMCDKAASLGFERVGLIVDQVNPQAKRLYEKLGFEVAGEKDFLGHRYFHMVRKVL</sequence>
<dbReference type="PROSITE" id="PS51186">
    <property type="entry name" value="GNAT"/>
    <property type="match status" value="1"/>
</dbReference>
<evidence type="ECO:0000313" key="5">
    <source>
        <dbReference type="Proteomes" id="UP000309788"/>
    </source>
</evidence>
<dbReference type="CDD" id="cd04301">
    <property type="entry name" value="NAT_SF"/>
    <property type="match status" value="1"/>
</dbReference>